<keyword evidence="2" id="KW-0812">Transmembrane</keyword>
<evidence type="ECO:0000256" key="2">
    <source>
        <dbReference type="SAM" id="Phobius"/>
    </source>
</evidence>
<dbReference type="PANTHER" id="PTHR35483:SF1">
    <property type="entry name" value="GLYCINE-RICH PROTEIN-RELATED"/>
    <property type="match status" value="1"/>
</dbReference>
<dbReference type="EMBL" id="CP097510">
    <property type="protein sequence ID" value="URE41150.1"/>
    <property type="molecule type" value="Genomic_DNA"/>
</dbReference>
<proteinExistence type="predicted"/>
<feature type="compositionally biased region" description="Gly residues" evidence="1">
    <location>
        <begin position="170"/>
        <end position="189"/>
    </location>
</feature>
<keyword evidence="2" id="KW-1133">Transmembrane helix</keyword>
<feature type="transmembrane region" description="Helical" evidence="2">
    <location>
        <begin position="111"/>
        <end position="129"/>
    </location>
</feature>
<dbReference type="Proteomes" id="UP001055439">
    <property type="component" value="Chromosome 8"/>
</dbReference>
<dbReference type="PANTHER" id="PTHR35483">
    <property type="entry name" value="NUCLEUSENVELOPE PROTEIN"/>
    <property type="match status" value="1"/>
</dbReference>
<dbReference type="AlphaFoldDB" id="A0A9E7L7U0"/>
<name>A0A9E7L7U0_9LILI</name>
<gene>
    <name evidence="3" type="ORF">MUK42_06900</name>
</gene>
<keyword evidence="2" id="KW-0472">Membrane</keyword>
<sequence>MLAAATKKKLGLLALSRYVLLPRVSPPPRHREPQRLRPASATTLRCLYRPPPPVRSKVWYRLLVVSLVIRCMRLWRQGMCLMPFWPCCKASALAGHVTISYAISYELASNLVGNILFCYLNFGILYMFLNLEQPFSWETLKKAVGGFSFRRELTVQDMLRERAQERQFDGNGGDGISGGGGGGGDGSGGPEDEGFAGQFDELVQVIMAVIVVVLLYVLMISGEEVTRLVRDYIKYLFGAKPSVRLTRAMKKWRKFYRSVARKGVVREDWLEREIVLTPTWWHKPRWLAFVVRTYYERYGNQNH</sequence>
<evidence type="ECO:0000256" key="1">
    <source>
        <dbReference type="SAM" id="MobiDB-lite"/>
    </source>
</evidence>
<keyword evidence="4" id="KW-1185">Reference proteome</keyword>
<protein>
    <submittedName>
        <fullName evidence="3">Glycine-rich protein</fullName>
    </submittedName>
</protein>
<evidence type="ECO:0000313" key="3">
    <source>
        <dbReference type="EMBL" id="URE41150.1"/>
    </source>
</evidence>
<dbReference type="OrthoDB" id="1680511at2759"/>
<evidence type="ECO:0000313" key="4">
    <source>
        <dbReference type="Proteomes" id="UP001055439"/>
    </source>
</evidence>
<reference evidence="3" key="1">
    <citation type="submission" date="2022-05" db="EMBL/GenBank/DDBJ databases">
        <title>The Musa troglodytarum L. genome provides insights into the mechanism of non-climacteric behaviour and enrichment of carotenoids.</title>
        <authorList>
            <person name="Wang J."/>
        </authorList>
    </citation>
    <scope>NUCLEOTIDE SEQUENCE</scope>
    <source>
        <tissue evidence="3">Leaf</tissue>
    </source>
</reference>
<feature type="transmembrane region" description="Helical" evidence="2">
    <location>
        <begin position="202"/>
        <end position="220"/>
    </location>
</feature>
<dbReference type="GO" id="GO:0009507">
    <property type="term" value="C:chloroplast"/>
    <property type="evidence" value="ECO:0007669"/>
    <property type="project" value="TreeGrafter"/>
</dbReference>
<accession>A0A9E7L7U0</accession>
<organism evidence="3 4">
    <name type="scientific">Musa troglodytarum</name>
    <name type="common">fe'i banana</name>
    <dbReference type="NCBI Taxonomy" id="320322"/>
    <lineage>
        <taxon>Eukaryota</taxon>
        <taxon>Viridiplantae</taxon>
        <taxon>Streptophyta</taxon>
        <taxon>Embryophyta</taxon>
        <taxon>Tracheophyta</taxon>
        <taxon>Spermatophyta</taxon>
        <taxon>Magnoliopsida</taxon>
        <taxon>Liliopsida</taxon>
        <taxon>Zingiberales</taxon>
        <taxon>Musaceae</taxon>
        <taxon>Musa</taxon>
    </lineage>
</organism>
<feature type="region of interest" description="Disordered" evidence="1">
    <location>
        <begin position="167"/>
        <end position="190"/>
    </location>
</feature>